<reference evidence="2" key="1">
    <citation type="journal article" date="2023" name="Front. Plant Sci.">
        <title>Chromosomal-level genome assembly of Melastoma candidum provides insights into trichome evolution.</title>
        <authorList>
            <person name="Zhong Y."/>
            <person name="Wu W."/>
            <person name="Sun C."/>
            <person name="Zou P."/>
            <person name="Liu Y."/>
            <person name="Dai S."/>
            <person name="Zhou R."/>
        </authorList>
    </citation>
    <scope>NUCLEOTIDE SEQUENCE [LARGE SCALE GENOMIC DNA]</scope>
</reference>
<keyword evidence="2" id="KW-1185">Reference proteome</keyword>
<dbReference type="Proteomes" id="UP001057402">
    <property type="component" value="Chromosome 3"/>
</dbReference>
<protein>
    <submittedName>
        <fullName evidence="1">Uncharacterized protein</fullName>
    </submittedName>
</protein>
<evidence type="ECO:0000313" key="2">
    <source>
        <dbReference type="Proteomes" id="UP001057402"/>
    </source>
</evidence>
<name>A0ACB9RQX0_9MYRT</name>
<comment type="caution">
    <text evidence="1">The sequence shown here is derived from an EMBL/GenBank/DDBJ whole genome shotgun (WGS) entry which is preliminary data.</text>
</comment>
<gene>
    <name evidence="1" type="ORF">MLD38_006959</name>
</gene>
<sequence length="616" mass="67208">MAMGAFRLLLATLIVFSFLVGLSLSDSQEVALLAFKDSLDDSTAFASWVPGTSPCSGWIGIYCFDGVLTGVHLQNMALSGQINIDALRNLNGLRSLNLANNFFSGPFPAFNRLGGMNTLVVSQNQFSGEVPGDYFASMGSLKKLWLSGNILSGEMPESLGLLTGLLELHIEGNQFSGEIPQIDSQKITSLDLSYNRLVGEIPSTLSRFDPSSFKGNLGLCGKPLKPCAINETMATPEQSPPPQKPSSTSNEMLGIWTIAILVVIVILLIVIVFAIKKRKDEDCRAMGKDGLSEGTDGLTPTLKPKSSRISSLTKRLSIGRKDSFGNLVIVNDEKGTFGLTDLMKASAEVLGNGNLGSSYKAVMSNGLSVIVKRLREMTILGKEDFDIAITRLGTLRHPNILTPLAYHYRKEEKLLVSQFMPKGNLSYVLHGDRGASHNKLNWPTRMKIVRGIARGLGFLHLEFSTYDLPHGNLKSSNVLLNDSYEALLNDYALHPLIDTPQAPQVLQAYKAPESSYRLSQKCDVYCLGVVILEIVTGKFPSQYLPNGKGGTNIVEWVQSSISQQLEVEVIDPAMSDDLKGSKHQMLKLLHIGSTCAESDPDRRPTVTEAIRKIEEL</sequence>
<proteinExistence type="predicted"/>
<accession>A0ACB9RQX0</accession>
<dbReference type="EMBL" id="CM042882">
    <property type="protein sequence ID" value="KAI4380813.1"/>
    <property type="molecule type" value="Genomic_DNA"/>
</dbReference>
<evidence type="ECO:0000313" key="1">
    <source>
        <dbReference type="EMBL" id="KAI4380813.1"/>
    </source>
</evidence>
<organism evidence="1 2">
    <name type="scientific">Melastoma candidum</name>
    <dbReference type="NCBI Taxonomy" id="119954"/>
    <lineage>
        <taxon>Eukaryota</taxon>
        <taxon>Viridiplantae</taxon>
        <taxon>Streptophyta</taxon>
        <taxon>Embryophyta</taxon>
        <taxon>Tracheophyta</taxon>
        <taxon>Spermatophyta</taxon>
        <taxon>Magnoliopsida</taxon>
        <taxon>eudicotyledons</taxon>
        <taxon>Gunneridae</taxon>
        <taxon>Pentapetalae</taxon>
        <taxon>rosids</taxon>
        <taxon>malvids</taxon>
        <taxon>Myrtales</taxon>
        <taxon>Melastomataceae</taxon>
        <taxon>Melastomatoideae</taxon>
        <taxon>Melastomateae</taxon>
        <taxon>Melastoma</taxon>
    </lineage>
</organism>